<name>A0A1M6EM41_9FIRM</name>
<dbReference type="OrthoDB" id="2380881at2"/>
<dbReference type="InterPro" id="IPR025164">
    <property type="entry name" value="Toastrack_DUF4097"/>
</dbReference>
<keyword evidence="1" id="KW-0472">Membrane</keyword>
<dbReference type="AlphaFoldDB" id="A0A1M6EM41"/>
<dbReference type="PROSITE" id="PS51257">
    <property type="entry name" value="PROKAR_LIPOPROTEIN"/>
    <property type="match status" value="1"/>
</dbReference>
<keyword evidence="4" id="KW-1185">Reference proteome</keyword>
<dbReference type="PANTHER" id="PTHR34094">
    <property type="match status" value="1"/>
</dbReference>
<dbReference type="RefSeq" id="WP_073048656.1">
    <property type="nucleotide sequence ID" value="NZ_FQZL01000007.1"/>
</dbReference>
<gene>
    <name evidence="3" type="ORF">SAMN02745751_01237</name>
</gene>
<dbReference type="Pfam" id="PF13349">
    <property type="entry name" value="DUF4097"/>
    <property type="match status" value="1"/>
</dbReference>
<protein>
    <submittedName>
        <fullName evidence="3">Putative adhesin</fullName>
    </submittedName>
</protein>
<dbReference type="Proteomes" id="UP000184052">
    <property type="component" value="Unassembled WGS sequence"/>
</dbReference>
<keyword evidence="1" id="KW-1133">Transmembrane helix</keyword>
<dbReference type="PANTHER" id="PTHR34094:SF1">
    <property type="entry name" value="PROTEIN FAM185A"/>
    <property type="match status" value="1"/>
</dbReference>
<evidence type="ECO:0000313" key="4">
    <source>
        <dbReference type="Proteomes" id="UP000184052"/>
    </source>
</evidence>
<reference evidence="3 4" key="1">
    <citation type="submission" date="2016-11" db="EMBL/GenBank/DDBJ databases">
        <authorList>
            <person name="Jaros S."/>
            <person name="Januszkiewicz K."/>
            <person name="Wedrychowicz H."/>
        </authorList>
    </citation>
    <scope>NUCLEOTIDE SEQUENCE [LARGE SCALE GENOMIC DNA]</scope>
    <source>
        <strain evidence="3 4">DSM 17477</strain>
    </source>
</reference>
<sequence>MKERKLYLLLAIILIISLISTGCIWSINPINKIIYKTYNLDESNSFSYSSIESIEIEASVKEVNIAPTQADEFMVTLTGTLTANYEPKLIVENSGDSVTIKTQETMHNMKIDKNELILGIEVPEKYINDIKCTTISGLISTESLTLEELNLSAVSGSIFMNNITSDSLELSSVSGDLNLNSVNANNANLNTTSGKTDIYNFSGTEVDSTSVSGSINFSGQADEIDLSSTSGDLDLNLDNLRGNIDMSTVSGDVAIRIGGDPDYRLSFKTVSGDFNSNADLSIEKITNRNVTAERGNGTYQITVSTTSGSLNIN</sequence>
<organism evidence="3 4">
    <name type="scientific">Dethiosulfatibacter aminovorans DSM 17477</name>
    <dbReference type="NCBI Taxonomy" id="1121476"/>
    <lineage>
        <taxon>Bacteria</taxon>
        <taxon>Bacillati</taxon>
        <taxon>Bacillota</taxon>
        <taxon>Tissierellia</taxon>
        <taxon>Dethiosulfatibacter</taxon>
    </lineage>
</organism>
<proteinExistence type="predicted"/>
<dbReference type="STRING" id="1121476.SAMN02745751_01237"/>
<feature type="transmembrane region" description="Helical" evidence="1">
    <location>
        <begin position="7"/>
        <end position="27"/>
    </location>
</feature>
<evidence type="ECO:0000313" key="3">
    <source>
        <dbReference type="EMBL" id="SHI86300.1"/>
    </source>
</evidence>
<evidence type="ECO:0000256" key="1">
    <source>
        <dbReference type="SAM" id="Phobius"/>
    </source>
</evidence>
<keyword evidence="1" id="KW-0812">Transmembrane</keyword>
<dbReference type="EMBL" id="FQZL01000007">
    <property type="protein sequence ID" value="SHI86300.1"/>
    <property type="molecule type" value="Genomic_DNA"/>
</dbReference>
<feature type="domain" description="DUF4097" evidence="2">
    <location>
        <begin position="51"/>
        <end position="312"/>
    </location>
</feature>
<evidence type="ECO:0000259" key="2">
    <source>
        <dbReference type="Pfam" id="PF13349"/>
    </source>
</evidence>
<accession>A0A1M6EM41</accession>